<evidence type="ECO:0000256" key="1">
    <source>
        <dbReference type="SAM" id="MobiDB-lite"/>
    </source>
</evidence>
<dbReference type="Proteomes" id="UP000323000">
    <property type="component" value="Chromosome 4"/>
</dbReference>
<comment type="caution">
    <text evidence="2">The sequence shown here is derived from an EMBL/GenBank/DDBJ whole genome shotgun (WGS) entry which is preliminary data.</text>
</comment>
<dbReference type="EMBL" id="VAHF01000004">
    <property type="protein sequence ID" value="TXG64175.1"/>
    <property type="molecule type" value="Genomic_DNA"/>
</dbReference>
<proteinExistence type="predicted"/>
<protein>
    <submittedName>
        <fullName evidence="2">Uncharacterized protein</fullName>
    </submittedName>
</protein>
<organism evidence="2 3">
    <name type="scientific">Acer yangbiense</name>
    <dbReference type="NCBI Taxonomy" id="1000413"/>
    <lineage>
        <taxon>Eukaryota</taxon>
        <taxon>Viridiplantae</taxon>
        <taxon>Streptophyta</taxon>
        <taxon>Embryophyta</taxon>
        <taxon>Tracheophyta</taxon>
        <taxon>Spermatophyta</taxon>
        <taxon>Magnoliopsida</taxon>
        <taxon>eudicotyledons</taxon>
        <taxon>Gunneridae</taxon>
        <taxon>Pentapetalae</taxon>
        <taxon>rosids</taxon>
        <taxon>malvids</taxon>
        <taxon>Sapindales</taxon>
        <taxon>Sapindaceae</taxon>
        <taxon>Hippocastanoideae</taxon>
        <taxon>Acereae</taxon>
        <taxon>Acer</taxon>
    </lineage>
</organism>
<keyword evidence="3" id="KW-1185">Reference proteome</keyword>
<sequence>MGRLNLSAPTCPSDKFLEGLEDLSLRPLFENNVIQNGSRRNSFADLNRPPAAAAAAPFLSFSGINASSGFFSLQCLWSQRTDGRSVNRDLGSQSSGSRSVNGEWKS</sequence>
<evidence type="ECO:0000313" key="3">
    <source>
        <dbReference type="Proteomes" id="UP000323000"/>
    </source>
</evidence>
<dbReference type="AlphaFoldDB" id="A0A5C7I4X7"/>
<feature type="compositionally biased region" description="Polar residues" evidence="1">
    <location>
        <begin position="90"/>
        <end position="100"/>
    </location>
</feature>
<feature type="region of interest" description="Disordered" evidence="1">
    <location>
        <begin position="83"/>
        <end position="106"/>
    </location>
</feature>
<evidence type="ECO:0000313" key="2">
    <source>
        <dbReference type="EMBL" id="TXG64175.1"/>
    </source>
</evidence>
<name>A0A5C7I4X7_9ROSI</name>
<reference evidence="3" key="1">
    <citation type="journal article" date="2019" name="Gigascience">
        <title>De novo genome assembly of the endangered Acer yangbiense, a plant species with extremely small populations endemic to Yunnan Province, China.</title>
        <authorList>
            <person name="Yang J."/>
            <person name="Wariss H.M."/>
            <person name="Tao L."/>
            <person name="Zhang R."/>
            <person name="Yun Q."/>
            <person name="Hollingsworth P."/>
            <person name="Dao Z."/>
            <person name="Luo G."/>
            <person name="Guo H."/>
            <person name="Ma Y."/>
            <person name="Sun W."/>
        </authorList>
    </citation>
    <scope>NUCLEOTIDE SEQUENCE [LARGE SCALE GENOMIC DNA]</scope>
    <source>
        <strain evidence="3">cv. Malutang</strain>
    </source>
</reference>
<accession>A0A5C7I4X7</accession>
<gene>
    <name evidence="2" type="ORF">EZV62_011169</name>
</gene>